<evidence type="ECO:0000256" key="3">
    <source>
        <dbReference type="ARBA" id="ARBA00022692"/>
    </source>
</evidence>
<dbReference type="SUPFAM" id="SSF48452">
    <property type="entry name" value="TPR-like"/>
    <property type="match status" value="1"/>
</dbReference>
<evidence type="ECO:0000259" key="10">
    <source>
        <dbReference type="Pfam" id="PF09976"/>
    </source>
</evidence>
<dbReference type="PANTHER" id="PTHR38035">
    <property type="entry name" value="UPF0070 PROTEIN YFGM"/>
    <property type="match status" value="1"/>
</dbReference>
<proteinExistence type="inferred from homology"/>
<reference evidence="11 12" key="1">
    <citation type="journal article" date="2018" name="Microbiome">
        <title>Fine metagenomic profile of the Mediterranean stratified and mixed water columns revealed by assembly and recruitment.</title>
        <authorList>
            <person name="Haro-Moreno J.M."/>
            <person name="Lopez-Perez M."/>
            <person name="De La Torre J.R."/>
            <person name="Picazo A."/>
            <person name="Camacho A."/>
            <person name="Rodriguez-Valera F."/>
        </authorList>
    </citation>
    <scope>NUCLEOTIDE SEQUENCE [LARGE SCALE GENOMIC DNA]</scope>
    <source>
        <strain evidence="11">MED-G78</strain>
    </source>
</reference>
<dbReference type="InterPro" id="IPR026039">
    <property type="entry name" value="YfgM"/>
</dbReference>
<accession>A0A368C920</accession>
<evidence type="ECO:0000256" key="5">
    <source>
        <dbReference type="ARBA" id="ARBA00023136"/>
    </source>
</evidence>
<comment type="similarity">
    <text evidence="7">Belongs to the YfgM family.</text>
</comment>
<dbReference type="Gene3D" id="1.25.40.10">
    <property type="entry name" value="Tetratricopeptide repeat domain"/>
    <property type="match status" value="1"/>
</dbReference>
<name>A0A368C920_9GAMM</name>
<gene>
    <name evidence="11" type="ORF">DBW92_00880</name>
</gene>
<keyword evidence="4 9" id="KW-1133">Transmembrane helix</keyword>
<evidence type="ECO:0000256" key="4">
    <source>
        <dbReference type="ARBA" id="ARBA00022989"/>
    </source>
</evidence>
<dbReference type="PANTHER" id="PTHR38035:SF1">
    <property type="entry name" value="ANCILLARY SECYEG TRANSLOCON SUBUNIT"/>
    <property type="match status" value="1"/>
</dbReference>
<evidence type="ECO:0000313" key="11">
    <source>
        <dbReference type="EMBL" id="RCL45522.1"/>
    </source>
</evidence>
<evidence type="ECO:0000256" key="8">
    <source>
        <dbReference type="ARBA" id="ARBA00024235"/>
    </source>
</evidence>
<feature type="domain" description="Ancillary SecYEG translocon subunit/Cell division coordinator CpoB TPR" evidence="10">
    <location>
        <begin position="16"/>
        <end position="212"/>
    </location>
</feature>
<dbReference type="GO" id="GO:0044877">
    <property type="term" value="F:protein-containing complex binding"/>
    <property type="evidence" value="ECO:0007669"/>
    <property type="project" value="InterPro"/>
</dbReference>
<protein>
    <recommendedName>
        <fullName evidence="8">Ancillary SecYEG translocon subunit</fullName>
    </recommendedName>
</protein>
<comment type="caution">
    <text evidence="11">The sequence shown here is derived from an EMBL/GenBank/DDBJ whole genome shotgun (WGS) entry which is preliminary data.</text>
</comment>
<dbReference type="Proteomes" id="UP000252915">
    <property type="component" value="Unassembled WGS sequence"/>
</dbReference>
<evidence type="ECO:0000256" key="6">
    <source>
        <dbReference type="ARBA" id="ARBA00023186"/>
    </source>
</evidence>
<keyword evidence="3 9" id="KW-0812">Transmembrane</keyword>
<dbReference type="GO" id="GO:0005886">
    <property type="term" value="C:plasma membrane"/>
    <property type="evidence" value="ECO:0007669"/>
    <property type="project" value="UniProtKB-SubCell"/>
</dbReference>
<keyword evidence="6" id="KW-0143">Chaperone</keyword>
<evidence type="ECO:0000313" key="12">
    <source>
        <dbReference type="Proteomes" id="UP000252915"/>
    </source>
</evidence>
<dbReference type="InterPro" id="IPR018704">
    <property type="entry name" value="SecYEG/CpoB_TPR"/>
</dbReference>
<evidence type="ECO:0000256" key="9">
    <source>
        <dbReference type="SAM" id="Phobius"/>
    </source>
</evidence>
<dbReference type="InterPro" id="IPR011990">
    <property type="entry name" value="TPR-like_helical_dom_sf"/>
</dbReference>
<dbReference type="EMBL" id="QOPI01000002">
    <property type="protein sequence ID" value="RCL45522.1"/>
    <property type="molecule type" value="Genomic_DNA"/>
</dbReference>
<keyword evidence="2" id="KW-1003">Cell membrane</keyword>
<keyword evidence="5 9" id="KW-0472">Membrane</keyword>
<feature type="transmembrane region" description="Helical" evidence="9">
    <location>
        <begin position="24"/>
        <end position="42"/>
    </location>
</feature>
<organism evidence="11 12">
    <name type="scientific">SAR86 cluster bacterium</name>
    <dbReference type="NCBI Taxonomy" id="2030880"/>
    <lineage>
        <taxon>Bacteria</taxon>
        <taxon>Pseudomonadati</taxon>
        <taxon>Pseudomonadota</taxon>
        <taxon>Gammaproteobacteria</taxon>
        <taxon>SAR86 cluster</taxon>
    </lineage>
</organism>
<evidence type="ECO:0000256" key="2">
    <source>
        <dbReference type="ARBA" id="ARBA00022475"/>
    </source>
</evidence>
<dbReference type="Pfam" id="PF09976">
    <property type="entry name" value="TPR_21"/>
    <property type="match status" value="1"/>
</dbReference>
<evidence type="ECO:0000256" key="7">
    <source>
        <dbReference type="ARBA" id="ARBA00024197"/>
    </source>
</evidence>
<dbReference type="AlphaFoldDB" id="A0A368C920"/>
<comment type="subcellular location">
    <subcellularLocation>
        <location evidence="1">Cell membrane</location>
        <topology evidence="1">Single-pass type II membrane protein</topology>
    </subcellularLocation>
</comment>
<evidence type="ECO:0000256" key="1">
    <source>
        <dbReference type="ARBA" id="ARBA00004401"/>
    </source>
</evidence>
<sequence length="215" mass="23855">MAEYSNDEERLAAIADFFKHYKNLILSLLISTSVIGIGAFGIKYTNDSNNAAASKIYAEWLKGINQEGINIINENLYYDDLINNYESTGFAQLAMFKKASALAANSELDESELYFKELISISNGFFGNELINKMARVSLARILISKENFNGALKVIENLMTGSDPFINELAGDALIGQNKQDLAIEQYNLAKDLYGDDASKNIVIMKLNNIQPVL</sequence>